<reference evidence="1 2" key="1">
    <citation type="submission" date="2020-08" db="EMBL/GenBank/DDBJ databases">
        <title>Genome public.</title>
        <authorList>
            <person name="Liu C."/>
            <person name="Sun Q."/>
        </authorList>
    </citation>
    <scope>NUCLEOTIDE SEQUENCE [LARGE SCALE GENOMIC DNA]</scope>
    <source>
        <strain evidence="1 2">NSJ-6</strain>
    </source>
</reference>
<evidence type="ECO:0000313" key="1">
    <source>
        <dbReference type="EMBL" id="MBC5630396.1"/>
    </source>
</evidence>
<evidence type="ECO:0000313" key="2">
    <source>
        <dbReference type="Proteomes" id="UP000596929"/>
    </source>
</evidence>
<dbReference type="PANTHER" id="PTHR40037">
    <property type="entry name" value="PHOSPHOESTERASE YJCG-RELATED"/>
    <property type="match status" value="1"/>
</dbReference>
<dbReference type="Gene3D" id="3.90.1140.10">
    <property type="entry name" value="Cyclic phosphodiesterase"/>
    <property type="match status" value="1"/>
</dbReference>
<keyword evidence="2" id="KW-1185">Reference proteome</keyword>
<organism evidence="1 2">
    <name type="scientific">Clostridium hominis</name>
    <dbReference type="NCBI Taxonomy" id="2763036"/>
    <lineage>
        <taxon>Bacteria</taxon>
        <taxon>Bacillati</taxon>
        <taxon>Bacillota</taxon>
        <taxon>Clostridia</taxon>
        <taxon>Eubacteriales</taxon>
        <taxon>Clostridiaceae</taxon>
        <taxon>Clostridium</taxon>
    </lineage>
</organism>
<protein>
    <submittedName>
        <fullName evidence="1">2'-5' RNA ligase family protein</fullName>
    </submittedName>
</protein>
<dbReference type="Pfam" id="PF13563">
    <property type="entry name" value="2_5_RNA_ligase2"/>
    <property type="match status" value="1"/>
</dbReference>
<dbReference type="InterPro" id="IPR009097">
    <property type="entry name" value="Cyclic_Pdiesterase"/>
</dbReference>
<dbReference type="EMBL" id="JACOOO010000038">
    <property type="protein sequence ID" value="MBC5630396.1"/>
    <property type="molecule type" value="Genomic_DNA"/>
</dbReference>
<gene>
    <name evidence="1" type="ORF">H8S20_16170</name>
</gene>
<keyword evidence="1" id="KW-0436">Ligase</keyword>
<dbReference type="GO" id="GO:0016874">
    <property type="term" value="F:ligase activity"/>
    <property type="evidence" value="ECO:0007669"/>
    <property type="project" value="UniProtKB-KW"/>
</dbReference>
<comment type="caution">
    <text evidence="1">The sequence shown here is derived from an EMBL/GenBank/DDBJ whole genome shotgun (WGS) entry which is preliminary data.</text>
</comment>
<dbReference type="InterPro" id="IPR050580">
    <property type="entry name" value="2H_phosphoesterase_YjcG-like"/>
</dbReference>
<dbReference type="PANTHER" id="PTHR40037:SF1">
    <property type="entry name" value="PHOSPHOESTERASE SAOUHSC_00951-RELATED"/>
    <property type="match status" value="1"/>
</dbReference>
<sequence length="176" mass="21123">MRYVIVCAIKGEAGDFNNNLRKDILKKFNAKSSKLPAHFTIKAPFEYDGSIIDLENNIEAFCKRERSQPFRLNNYNHFDNRVIYMDVDMSKEGKMLHDRLIEEIDKSSYINFTKTDGKDKVFHVTLSSKKLPPIYEEVWNYVNQYKFDFKCNFDNITIYKWEENTWKIYREFLLLL</sequence>
<proteinExistence type="predicted"/>
<dbReference type="RefSeq" id="WP_186860741.1">
    <property type="nucleotide sequence ID" value="NZ_JACOOO010000038.1"/>
</dbReference>
<dbReference type="SUPFAM" id="SSF55144">
    <property type="entry name" value="LigT-like"/>
    <property type="match status" value="1"/>
</dbReference>
<name>A0ABR7DG92_9CLOT</name>
<dbReference type="Proteomes" id="UP000596929">
    <property type="component" value="Unassembled WGS sequence"/>
</dbReference>
<accession>A0ABR7DG92</accession>